<dbReference type="AlphaFoldDB" id="A0A3N4JZN0"/>
<organism evidence="1 2">
    <name type="scientific">Choiromyces venosus 120613-1</name>
    <dbReference type="NCBI Taxonomy" id="1336337"/>
    <lineage>
        <taxon>Eukaryota</taxon>
        <taxon>Fungi</taxon>
        <taxon>Dikarya</taxon>
        <taxon>Ascomycota</taxon>
        <taxon>Pezizomycotina</taxon>
        <taxon>Pezizomycetes</taxon>
        <taxon>Pezizales</taxon>
        <taxon>Tuberaceae</taxon>
        <taxon>Choiromyces</taxon>
    </lineage>
</organism>
<accession>A0A3N4JZN0</accession>
<proteinExistence type="predicted"/>
<gene>
    <name evidence="1" type="ORF">L873DRAFT_1676219</name>
</gene>
<feature type="non-terminal residue" evidence="1">
    <location>
        <position position="1"/>
    </location>
</feature>
<evidence type="ECO:0000313" key="1">
    <source>
        <dbReference type="EMBL" id="RPB01581.1"/>
    </source>
</evidence>
<protein>
    <submittedName>
        <fullName evidence="1">Uncharacterized protein</fullName>
    </submittedName>
</protein>
<reference evidence="1 2" key="1">
    <citation type="journal article" date="2018" name="Nat. Ecol. Evol.">
        <title>Pezizomycetes genomes reveal the molecular basis of ectomycorrhizal truffle lifestyle.</title>
        <authorList>
            <person name="Murat C."/>
            <person name="Payen T."/>
            <person name="Noel B."/>
            <person name="Kuo A."/>
            <person name="Morin E."/>
            <person name="Chen J."/>
            <person name="Kohler A."/>
            <person name="Krizsan K."/>
            <person name="Balestrini R."/>
            <person name="Da Silva C."/>
            <person name="Montanini B."/>
            <person name="Hainaut M."/>
            <person name="Levati E."/>
            <person name="Barry K.W."/>
            <person name="Belfiori B."/>
            <person name="Cichocki N."/>
            <person name="Clum A."/>
            <person name="Dockter R.B."/>
            <person name="Fauchery L."/>
            <person name="Guy J."/>
            <person name="Iotti M."/>
            <person name="Le Tacon F."/>
            <person name="Lindquist E.A."/>
            <person name="Lipzen A."/>
            <person name="Malagnac F."/>
            <person name="Mello A."/>
            <person name="Molinier V."/>
            <person name="Miyauchi S."/>
            <person name="Poulain J."/>
            <person name="Riccioni C."/>
            <person name="Rubini A."/>
            <person name="Sitrit Y."/>
            <person name="Splivallo R."/>
            <person name="Traeger S."/>
            <person name="Wang M."/>
            <person name="Zifcakova L."/>
            <person name="Wipf D."/>
            <person name="Zambonelli A."/>
            <person name="Paolocci F."/>
            <person name="Nowrousian M."/>
            <person name="Ottonello S."/>
            <person name="Baldrian P."/>
            <person name="Spatafora J.W."/>
            <person name="Henrissat B."/>
            <person name="Nagy L.G."/>
            <person name="Aury J.M."/>
            <person name="Wincker P."/>
            <person name="Grigoriev I.V."/>
            <person name="Bonfante P."/>
            <person name="Martin F.M."/>
        </authorList>
    </citation>
    <scope>NUCLEOTIDE SEQUENCE [LARGE SCALE GENOMIC DNA]</scope>
    <source>
        <strain evidence="1 2">120613-1</strain>
    </source>
</reference>
<keyword evidence="2" id="KW-1185">Reference proteome</keyword>
<name>A0A3N4JZN0_9PEZI</name>
<dbReference type="EMBL" id="ML120372">
    <property type="protein sequence ID" value="RPB01581.1"/>
    <property type="molecule type" value="Genomic_DNA"/>
</dbReference>
<sequence>FLLVSLHIERVLRETTTARRQKNLEATGDGLVLGDAYESTLERIRGQDGEKRKLAMAALMWICYSERP</sequence>
<dbReference type="Proteomes" id="UP000276215">
    <property type="component" value="Unassembled WGS sequence"/>
</dbReference>
<dbReference type="OrthoDB" id="1577640at2759"/>
<evidence type="ECO:0000313" key="2">
    <source>
        <dbReference type="Proteomes" id="UP000276215"/>
    </source>
</evidence>